<dbReference type="CDD" id="cd07129">
    <property type="entry name" value="ALDH_KGSADH"/>
    <property type="match status" value="1"/>
</dbReference>
<organism evidence="3 4">
    <name type="scientific">Pseudovibrio axinellae</name>
    <dbReference type="NCBI Taxonomy" id="989403"/>
    <lineage>
        <taxon>Bacteria</taxon>
        <taxon>Pseudomonadati</taxon>
        <taxon>Pseudomonadota</taxon>
        <taxon>Alphaproteobacteria</taxon>
        <taxon>Hyphomicrobiales</taxon>
        <taxon>Stappiaceae</taxon>
        <taxon>Pseudovibrio</taxon>
    </lineage>
</organism>
<gene>
    <name evidence="3" type="primary">aldH</name>
    <name evidence="3" type="ORF">PsAD2_02809</name>
</gene>
<dbReference type="EMBL" id="LMCB01000025">
    <property type="protein sequence ID" value="KZL17932.1"/>
    <property type="molecule type" value="Genomic_DNA"/>
</dbReference>
<dbReference type="SUPFAM" id="SSF53720">
    <property type="entry name" value="ALDH-like"/>
    <property type="match status" value="1"/>
</dbReference>
<reference evidence="3 4" key="1">
    <citation type="journal article" date="2016" name="Front. Microbiol.">
        <title>Comparative Genomic Analysis Reveals a Diverse Repertoire of Genes Involved in Prokaryote-Eukaryote Interactions within the Pseudovibrio Genus.</title>
        <authorList>
            <person name="Romano S."/>
            <person name="Fernandez-Guerra A."/>
            <person name="Reen F.J."/>
            <person name="Glockner F.O."/>
            <person name="Crowley S.P."/>
            <person name="O'Sullivan O."/>
            <person name="Cotter P.D."/>
            <person name="Adams C."/>
            <person name="Dobson A.D."/>
            <person name="O'Gara F."/>
        </authorList>
    </citation>
    <scope>NUCLEOTIDE SEQUENCE [LARGE SCALE GENOMIC DNA]</scope>
    <source>
        <strain evidence="3 4">Ad2</strain>
    </source>
</reference>
<dbReference type="AlphaFoldDB" id="A0A165XQ13"/>
<dbReference type="GO" id="GO:0033721">
    <property type="term" value="F:aldehyde dehydrogenase (NADP+) activity"/>
    <property type="evidence" value="ECO:0007669"/>
    <property type="project" value="UniProtKB-EC"/>
</dbReference>
<keyword evidence="4" id="KW-1185">Reference proteome</keyword>
<dbReference type="RefSeq" id="WP_068006895.1">
    <property type="nucleotide sequence ID" value="NZ_FOFM01000021.1"/>
</dbReference>
<accession>A0A165XQ13</accession>
<dbReference type="PATRIC" id="fig|989403.3.peg.3008"/>
<feature type="domain" description="Aldehyde dehydrogenase" evidence="2">
    <location>
        <begin position="31"/>
        <end position="461"/>
    </location>
</feature>
<evidence type="ECO:0000256" key="1">
    <source>
        <dbReference type="ARBA" id="ARBA00023002"/>
    </source>
</evidence>
<keyword evidence="1 3" id="KW-0560">Oxidoreductase</keyword>
<dbReference type="OrthoDB" id="9770537at2"/>
<dbReference type="EC" id="1.2.1.4" evidence="3"/>
<dbReference type="Pfam" id="PF00171">
    <property type="entry name" value="Aldedh"/>
    <property type="match status" value="1"/>
</dbReference>
<evidence type="ECO:0000259" key="2">
    <source>
        <dbReference type="Pfam" id="PF00171"/>
    </source>
</evidence>
<dbReference type="Proteomes" id="UP000076577">
    <property type="component" value="Unassembled WGS sequence"/>
</dbReference>
<dbReference type="InterPro" id="IPR050740">
    <property type="entry name" value="Aldehyde_DH_Superfamily"/>
</dbReference>
<name>A0A165XQ13_9HYPH</name>
<comment type="caution">
    <text evidence="3">The sequence shown here is derived from an EMBL/GenBank/DDBJ whole genome shotgun (WGS) entry which is preliminary data.</text>
</comment>
<dbReference type="PANTHER" id="PTHR43353">
    <property type="entry name" value="SUCCINATE-SEMIALDEHYDE DEHYDROGENASE, MITOCHONDRIAL"/>
    <property type="match status" value="1"/>
</dbReference>
<protein>
    <submittedName>
        <fullName evidence="3">NADP-dependent fatty aldehyde dehydrogenase</fullName>
        <ecNumber evidence="3">1.2.1.4</ecNumber>
    </submittedName>
</protein>
<dbReference type="InterPro" id="IPR016161">
    <property type="entry name" value="Ald_DH/histidinol_DH"/>
</dbReference>
<dbReference type="STRING" id="989403.SAMN05421798_12119"/>
<dbReference type="InterPro" id="IPR015590">
    <property type="entry name" value="Aldehyde_DH_dom"/>
</dbReference>
<dbReference type="InterPro" id="IPR044151">
    <property type="entry name" value="ALDH_KGSADH"/>
</dbReference>
<dbReference type="PANTHER" id="PTHR43353:SF3">
    <property type="entry name" value="ALDEHYDE DEHYDROGENASE-RELATED"/>
    <property type="match status" value="1"/>
</dbReference>
<dbReference type="Gene3D" id="3.40.605.10">
    <property type="entry name" value="Aldehyde Dehydrogenase, Chain A, domain 1"/>
    <property type="match status" value="2"/>
</dbReference>
<evidence type="ECO:0000313" key="4">
    <source>
        <dbReference type="Proteomes" id="UP000076577"/>
    </source>
</evidence>
<evidence type="ECO:0000313" key="3">
    <source>
        <dbReference type="EMBL" id="KZL17932.1"/>
    </source>
</evidence>
<sequence length="505" mass="53384">MLNGCHLIAGEWVENTQKFQSSPFSGSAQSYSCGNTDFVERAVQGAEDAFLSFGWTSRADRAQFLREIASEIDARGEEITSIGCAETGLPEMRLIGERGRTVGQLRLFADHIEKGSYLDLSHDAALPDRAPLPRPDLRLSQRPLGPVAVFGASNFPLAFSTAGGDTASALAAGCPVVVKGHEAHPGTAEIIAQAIDAAIKTCRLHPGVFSLVQGGSHEVGTALVQHPLIRAVGFTGSLAGGRALFDLCATRPEPIPFFGELGSVNPNFIFEHALANRGEAIAAGWASSLCMGAGQFCTNPGVVLLVEGAQADAFIAKAKKALEAANEQPMLTDGIAAAYRSGAEKIASSAGVDELVGTPCASRSAKPFLFVTDAESWLENKELQEEVFGPLGIIVKLKSSEQMQDVARTIEGQLTCTIHIDAADHPQARKLMPLLERKAGRVLANGFSTGVEPCDSMVHGGPYPASTNFGATAVGTMAIRRFLRPVCYQDIPLELVQGLEANEMA</sequence>
<dbReference type="InterPro" id="IPR016162">
    <property type="entry name" value="Ald_DH_N"/>
</dbReference>
<proteinExistence type="predicted"/>